<comment type="catalytic activity">
    <reaction evidence="1">
        <text>Hydrolysis of terminal, non-reducing alpha-D-galactose residues in alpha-D-galactosides, including galactose oligosaccharides, galactomannans and galactolipids.</text>
        <dbReference type="EC" id="3.2.1.22"/>
    </reaction>
</comment>
<dbReference type="Pfam" id="PF10566">
    <property type="entry name" value="Glyco_hydro_97"/>
    <property type="match status" value="1"/>
</dbReference>
<dbReference type="GO" id="GO:0004557">
    <property type="term" value="F:alpha-galactosidase activity"/>
    <property type="evidence" value="ECO:0007669"/>
    <property type="project" value="UniProtKB-EC"/>
</dbReference>
<dbReference type="SUPFAM" id="SSF64571">
    <property type="entry name" value="Cellulose docking domain, dockering"/>
    <property type="match status" value="2"/>
</dbReference>
<gene>
    <name evidence="9" type="ORF">LY90DRAFT_703768</name>
</gene>
<evidence type="ECO:0000313" key="9">
    <source>
        <dbReference type="EMBL" id="ORY43221.1"/>
    </source>
</evidence>
<accession>A0A1Y2C864</accession>
<dbReference type="EMBL" id="MCOG01000117">
    <property type="protein sequence ID" value="ORY43221.1"/>
    <property type="molecule type" value="Genomic_DNA"/>
</dbReference>
<keyword evidence="3 7" id="KW-0732">Signal</keyword>
<dbReference type="PROSITE" id="PS51763">
    <property type="entry name" value="CBM10"/>
    <property type="match status" value="2"/>
</dbReference>
<evidence type="ECO:0000256" key="5">
    <source>
        <dbReference type="ARBA" id="ARBA00022801"/>
    </source>
</evidence>
<keyword evidence="4" id="KW-0677">Repeat</keyword>
<dbReference type="InterPro" id="IPR029486">
    <property type="entry name" value="GH97_N"/>
</dbReference>
<dbReference type="Proteomes" id="UP000193920">
    <property type="component" value="Unassembled WGS sequence"/>
</dbReference>
<feature type="domain" description="CBM10" evidence="8">
    <location>
        <begin position="32"/>
        <end position="69"/>
    </location>
</feature>
<evidence type="ECO:0000256" key="2">
    <source>
        <dbReference type="ARBA" id="ARBA00012755"/>
    </source>
</evidence>
<dbReference type="InterPro" id="IPR013780">
    <property type="entry name" value="Glyco_hydro_b"/>
</dbReference>
<proteinExistence type="predicted"/>
<evidence type="ECO:0000256" key="3">
    <source>
        <dbReference type="ARBA" id="ARBA00022729"/>
    </source>
</evidence>
<dbReference type="Gene3D" id="3.20.20.70">
    <property type="entry name" value="Aldolase class I"/>
    <property type="match status" value="1"/>
</dbReference>
<evidence type="ECO:0000256" key="6">
    <source>
        <dbReference type="ARBA" id="ARBA00023295"/>
    </source>
</evidence>
<comment type="caution">
    <text evidence="9">The sequence shown here is derived from an EMBL/GenBank/DDBJ whole genome shotgun (WGS) entry which is preliminary data.</text>
</comment>
<dbReference type="GO" id="GO:0030246">
    <property type="term" value="F:carbohydrate binding"/>
    <property type="evidence" value="ECO:0007669"/>
    <property type="project" value="InterPro"/>
</dbReference>
<dbReference type="PANTHER" id="PTHR35803:SF2">
    <property type="entry name" value="RETAINING ALPHA-GALACTOSIDASE"/>
    <property type="match status" value="1"/>
</dbReference>
<dbReference type="InterPro" id="IPR052720">
    <property type="entry name" value="Glycosyl_hydrolase_97"/>
</dbReference>
<dbReference type="Gene3D" id="3.90.1220.10">
    <property type="entry name" value="Cellulose docking domain, dockering"/>
    <property type="match status" value="2"/>
</dbReference>
<evidence type="ECO:0000256" key="4">
    <source>
        <dbReference type="ARBA" id="ARBA00022737"/>
    </source>
</evidence>
<evidence type="ECO:0000313" key="10">
    <source>
        <dbReference type="Proteomes" id="UP000193920"/>
    </source>
</evidence>
<dbReference type="OrthoDB" id="5129857at2759"/>
<dbReference type="SUPFAM" id="SSF51445">
    <property type="entry name" value="(Trans)glycosidases"/>
    <property type="match status" value="1"/>
</dbReference>
<feature type="chain" id="PRO_5011988199" description="alpha-galactosidase" evidence="7">
    <location>
        <begin position="22"/>
        <end position="768"/>
    </location>
</feature>
<dbReference type="PANTHER" id="PTHR35803">
    <property type="entry name" value="GLUCAN 1,4-ALPHA-GLUCOSIDASE SUSB-RELATED"/>
    <property type="match status" value="1"/>
</dbReference>
<dbReference type="InterPro" id="IPR017853">
    <property type="entry name" value="GH"/>
</dbReference>
<evidence type="ECO:0000256" key="1">
    <source>
        <dbReference type="ARBA" id="ARBA00001255"/>
    </source>
</evidence>
<evidence type="ECO:0000256" key="7">
    <source>
        <dbReference type="SAM" id="SignalP"/>
    </source>
</evidence>
<organism evidence="9 10">
    <name type="scientific">Neocallimastix californiae</name>
    <dbReference type="NCBI Taxonomy" id="1754190"/>
    <lineage>
        <taxon>Eukaryota</taxon>
        <taxon>Fungi</taxon>
        <taxon>Fungi incertae sedis</taxon>
        <taxon>Chytridiomycota</taxon>
        <taxon>Chytridiomycota incertae sedis</taxon>
        <taxon>Neocallimastigomycetes</taxon>
        <taxon>Neocallimastigales</taxon>
        <taxon>Neocallimastigaceae</taxon>
        <taxon>Neocallimastix</taxon>
    </lineage>
</organism>
<feature type="domain" description="CBM10" evidence="8">
    <location>
        <begin position="79"/>
        <end position="115"/>
    </location>
</feature>
<dbReference type="EC" id="3.2.1.22" evidence="2"/>
<name>A0A1Y2C864_9FUNG</name>
<dbReference type="Gene3D" id="2.60.40.1180">
    <property type="entry name" value="Golgi alpha-mannosidase II"/>
    <property type="match status" value="1"/>
</dbReference>
<keyword evidence="6" id="KW-0326">Glycosidase</keyword>
<evidence type="ECO:0000259" key="8">
    <source>
        <dbReference type="PROSITE" id="PS51763"/>
    </source>
</evidence>
<keyword evidence="10" id="KW-1185">Reference proteome</keyword>
<dbReference type="InterPro" id="IPR013785">
    <property type="entry name" value="Aldolase_TIM"/>
</dbReference>
<dbReference type="InterPro" id="IPR002883">
    <property type="entry name" value="CBM10/Dockerin_dom"/>
</dbReference>
<dbReference type="Pfam" id="PF02013">
    <property type="entry name" value="CBM_10"/>
    <property type="match status" value="2"/>
</dbReference>
<sequence length="768" mass="87332">MLNKLSLLTILLSSLLNISKAFDDNQIANEKGCTFESIGYNCCSSTTDVIYQDENGDWGVENNDWCGIIPSLNDKSKVNCFSEKLGYPCCIGCNVIYTDDDGDWGIEQGSWCGINDKCTTITRTTSILRKTVTQVNTSTATKAVTPGIPQKNVPADTKNSWNVYSPNQKTFITFELDNGNGSLFYLVKQDDKDLVERSPLGIKTNLGDFTNGLNFKEVHVKIVNEKYPTYSGKKDEYVNHYVEKTIIFNSSRNSNVDFGIVARSYNDGVAFRYIIITGDHKELTIEPNDEVTGIKLPDDATVWEMSYNYEEFMYEEEFEEKTINDIGRNVKPTMPMLFRTGDDKYGLVTEAVKVGTYVGSHLEVDYDHVLRFKFDDHQRSAVKTQTPFQSPWRAFVVGGLDEIMENTMVENLSPEPDNAQYDFASWVAPGVSSWSWVAHWGYGESDQSNPNTHKKWIDLASTMGWRFYILDEGWQPDSYDNDGSYYSGWFDWWPEVRDYAKRKGVQLIAWVHKNDVDTPEKRRKRFKEWSEEGIVGIKVDFFFNEAQSTLQLHQDIYKEAARYHLLVNVHGSNPPSGEIRTYPNVLAREGIRGQEAGGITAYQYTILPFTRGAIGTTDVTEELRSKDPEVTTMGFQIALSTLFENGIHSLGSAPDVYYSNTEGSDYYKDFPARWDGLKLINGEVGRYYNLARRTGDRWFAAGVSVEARDMKWKPTFLDSNKKYTATLYRERGNNRQALEIVTLKNVTPNTELNIHVMNGGGYAIKFTP</sequence>
<dbReference type="STRING" id="1754190.A0A1Y2C864"/>
<dbReference type="AlphaFoldDB" id="A0A1Y2C864"/>
<keyword evidence="5" id="KW-0378">Hydrolase</keyword>
<reference evidence="9 10" key="1">
    <citation type="submission" date="2016-08" db="EMBL/GenBank/DDBJ databases">
        <title>A Parts List for Fungal Cellulosomes Revealed by Comparative Genomics.</title>
        <authorList>
            <consortium name="DOE Joint Genome Institute"/>
            <person name="Haitjema C.H."/>
            <person name="Gilmore S.P."/>
            <person name="Henske J.K."/>
            <person name="Solomon K.V."/>
            <person name="De Groot R."/>
            <person name="Kuo A."/>
            <person name="Mondo S.J."/>
            <person name="Salamov A.A."/>
            <person name="Labutti K."/>
            <person name="Zhao Z."/>
            <person name="Chiniquy J."/>
            <person name="Barry K."/>
            <person name="Brewer H.M."/>
            <person name="Purvine S.O."/>
            <person name="Wright A.T."/>
            <person name="Boxma B."/>
            <person name="Van Alen T."/>
            <person name="Hackstein J.H."/>
            <person name="Baker S.E."/>
            <person name="Grigoriev I.V."/>
            <person name="O'Malley M.A."/>
        </authorList>
    </citation>
    <scope>NUCLEOTIDE SEQUENCE [LARGE SCALE GENOMIC DNA]</scope>
    <source>
        <strain evidence="9 10">G1</strain>
    </source>
</reference>
<dbReference type="InterPro" id="IPR019563">
    <property type="entry name" value="GH97_catalytic"/>
</dbReference>
<dbReference type="InterPro" id="IPR029483">
    <property type="entry name" value="GH97_C"/>
</dbReference>
<dbReference type="InterPro" id="IPR014718">
    <property type="entry name" value="GH-type_carb-bd"/>
</dbReference>
<dbReference type="Pfam" id="PF14509">
    <property type="entry name" value="GH97_C"/>
    <property type="match status" value="1"/>
</dbReference>
<dbReference type="Gene3D" id="2.70.98.10">
    <property type="match status" value="1"/>
</dbReference>
<dbReference type="Pfam" id="PF14508">
    <property type="entry name" value="GH97_N"/>
    <property type="match status" value="1"/>
</dbReference>
<protein>
    <recommendedName>
        <fullName evidence="2">alpha-galactosidase</fullName>
        <ecNumber evidence="2">3.2.1.22</ecNumber>
    </recommendedName>
</protein>
<feature type="signal peptide" evidence="7">
    <location>
        <begin position="1"/>
        <end position="21"/>
    </location>
</feature>
<dbReference type="InterPro" id="IPR009034">
    <property type="entry name" value="Dockerin_dom_fun_sf"/>
</dbReference>